<name>A0ABU8WFK5_9BURK</name>
<gene>
    <name evidence="1" type="ORF">WKW82_06000</name>
</gene>
<evidence type="ECO:0000313" key="1">
    <source>
        <dbReference type="EMBL" id="MEJ8846189.1"/>
    </source>
</evidence>
<sequence length="96" mass="11009">MKPQRPPDRHDRHYPAKTAFVRAQLREGRRVSELANQLYREGTHAVQILLIFHQATGTPLEDLRGFGRWWGIGGVSDADAFDEWAKEVFGDPPRLT</sequence>
<reference evidence="1 2" key="1">
    <citation type="submission" date="2024-03" db="EMBL/GenBank/DDBJ databases">
        <title>Novel species of the genus Variovorax.</title>
        <authorList>
            <person name="Liu Q."/>
            <person name="Xin Y.-H."/>
        </authorList>
    </citation>
    <scope>NUCLEOTIDE SEQUENCE [LARGE SCALE GENOMIC DNA]</scope>
    <source>
        <strain evidence="1 2">KACC 18900</strain>
    </source>
</reference>
<proteinExistence type="predicted"/>
<dbReference type="RefSeq" id="WP_340341333.1">
    <property type="nucleotide sequence ID" value="NZ_JBBKZT010000002.1"/>
</dbReference>
<dbReference type="Proteomes" id="UP001385892">
    <property type="component" value="Unassembled WGS sequence"/>
</dbReference>
<keyword evidence="2" id="KW-1185">Reference proteome</keyword>
<comment type="caution">
    <text evidence="1">The sequence shown here is derived from an EMBL/GenBank/DDBJ whole genome shotgun (WGS) entry which is preliminary data.</text>
</comment>
<organism evidence="1 2">
    <name type="scientific">Variovorax rhizosphaerae</name>
    <dbReference type="NCBI Taxonomy" id="1836200"/>
    <lineage>
        <taxon>Bacteria</taxon>
        <taxon>Pseudomonadati</taxon>
        <taxon>Pseudomonadota</taxon>
        <taxon>Betaproteobacteria</taxon>
        <taxon>Burkholderiales</taxon>
        <taxon>Comamonadaceae</taxon>
        <taxon>Variovorax</taxon>
    </lineage>
</organism>
<evidence type="ECO:0000313" key="2">
    <source>
        <dbReference type="Proteomes" id="UP001385892"/>
    </source>
</evidence>
<protein>
    <submittedName>
        <fullName evidence="1">Uncharacterized protein</fullName>
    </submittedName>
</protein>
<dbReference type="EMBL" id="JBBKZT010000002">
    <property type="protein sequence ID" value="MEJ8846189.1"/>
    <property type="molecule type" value="Genomic_DNA"/>
</dbReference>
<accession>A0ABU8WFK5</accession>